<proteinExistence type="predicted"/>
<name>A0ABM8VBG6_9BACL</name>
<feature type="region of interest" description="Disordered" evidence="1">
    <location>
        <begin position="253"/>
        <end position="272"/>
    </location>
</feature>
<evidence type="ECO:0000313" key="3">
    <source>
        <dbReference type="EMBL" id="CAG7617446.1"/>
    </source>
</evidence>
<evidence type="ECO:0000256" key="2">
    <source>
        <dbReference type="SAM" id="Phobius"/>
    </source>
</evidence>
<evidence type="ECO:0000313" key="4">
    <source>
        <dbReference type="Proteomes" id="UP000730618"/>
    </source>
</evidence>
<dbReference type="InterPro" id="IPR006311">
    <property type="entry name" value="TAT_signal"/>
</dbReference>
<feature type="compositionally biased region" description="Low complexity" evidence="1">
    <location>
        <begin position="57"/>
        <end position="66"/>
    </location>
</feature>
<organism evidence="3 4">
    <name type="scientific">Paenibacillus allorhizosphaerae</name>
    <dbReference type="NCBI Taxonomy" id="2849866"/>
    <lineage>
        <taxon>Bacteria</taxon>
        <taxon>Bacillati</taxon>
        <taxon>Bacillota</taxon>
        <taxon>Bacilli</taxon>
        <taxon>Bacillales</taxon>
        <taxon>Paenibacillaceae</taxon>
        <taxon>Paenibacillus</taxon>
    </lineage>
</organism>
<feature type="compositionally biased region" description="Pro residues" evidence="1">
    <location>
        <begin position="71"/>
        <end position="80"/>
    </location>
</feature>
<protein>
    <recommendedName>
        <fullName evidence="5">Tat pathway signal sequence domain protein</fullName>
    </recommendedName>
</protein>
<accession>A0ABM8VBG6</accession>
<dbReference type="RefSeq" id="WP_218096775.1">
    <property type="nucleotide sequence ID" value="NZ_CAJVCE010000001.1"/>
</dbReference>
<feature type="transmembrane region" description="Helical" evidence="2">
    <location>
        <begin position="28"/>
        <end position="48"/>
    </location>
</feature>
<reference evidence="3 4" key="1">
    <citation type="submission" date="2021-06" db="EMBL/GenBank/DDBJ databases">
        <authorList>
            <person name="Criscuolo A."/>
        </authorList>
    </citation>
    <scope>NUCLEOTIDE SEQUENCE [LARGE SCALE GENOMIC DNA]</scope>
    <source>
        <strain evidence="4">CIP 111802</strain>
    </source>
</reference>
<comment type="caution">
    <text evidence="3">The sequence shown here is derived from an EMBL/GenBank/DDBJ whole genome shotgun (WGS) entry which is preliminary data.</text>
</comment>
<dbReference type="EMBL" id="CAJVCE010000001">
    <property type="protein sequence ID" value="CAG7617446.1"/>
    <property type="molecule type" value="Genomic_DNA"/>
</dbReference>
<evidence type="ECO:0000256" key="1">
    <source>
        <dbReference type="SAM" id="MobiDB-lite"/>
    </source>
</evidence>
<gene>
    <name evidence="3" type="ORF">PAECIP111802_00409</name>
</gene>
<feature type="region of interest" description="Disordered" evidence="1">
    <location>
        <begin position="57"/>
        <end position="80"/>
    </location>
</feature>
<dbReference type="PROSITE" id="PS51318">
    <property type="entry name" value="TAT"/>
    <property type="match status" value="1"/>
</dbReference>
<keyword evidence="2" id="KW-0812">Transmembrane</keyword>
<dbReference type="Proteomes" id="UP000730618">
    <property type="component" value="Unassembled WGS sequence"/>
</dbReference>
<keyword evidence="2" id="KW-0472">Membrane</keyword>
<keyword evidence="4" id="KW-1185">Reference proteome</keyword>
<evidence type="ECO:0008006" key="5">
    <source>
        <dbReference type="Google" id="ProtNLM"/>
    </source>
</evidence>
<sequence length="553" mass="59456">MTIRHSGNEQTEGDHDEQLPGKKLTRRALLASAGMAGAAFVCGTAFGATANNSASGLSASTVSSNTYDPVPDNPLPGTSPPAPQVDFVQLLREHNETATQLYVKVTGNRSIEVLIPFKGKRCAHYAFMKDPNDDFIKLQNGAVSILSSTSTVAGVIDYAAKTGNWVTNFPPNDYTTQAGATFSFSFNGTGFDFQHYTDNRGGVWEFAVDGSMAASISTHIDAVPKPELRGNYGCRPVARGLSDGTHTVVATFKGDDPTHPPSGGAGTSRGWVRNAANSASKDEPYRTALLYDSTSVQVNNPVKLFEALHSWSNKEFALNVSPAGSGFANHWLPEHVNVGTVYTGGSQRVYFDDTEVSAWTADVTFRPVRSVKIVQQMIAKHPNDPANPVAEIDCVHTASTSGVSVKVKVRWLRSVFIFTGYGMMFPAAGTFANKLVTGSGKTYEASATDGSKTDLIENDQSASYAYIHSASGTNGEPDTVLAMTIHDIAKTFRYGQAGRRKNGSVVWLQHRDATMQKLYPQIFDQYTAAAGETYEAGGTYFIGELPLAHRLLT</sequence>
<keyword evidence="2" id="KW-1133">Transmembrane helix</keyword>
<feature type="region of interest" description="Disordered" evidence="1">
    <location>
        <begin position="1"/>
        <end position="20"/>
    </location>
</feature>